<dbReference type="Proteomes" id="UP000651475">
    <property type="component" value="Unassembled WGS sequence"/>
</dbReference>
<sequence>MNYYITKIRRPAASRERYIRLSEVSTAFVYFADCTPAIACLHGFTGAGEADEADAYKKKTAPLYCRGRGGGEAYSAPKSAKSAKFAPPSF</sequence>
<keyword evidence="3" id="KW-1185">Reference proteome</keyword>
<gene>
    <name evidence="2" type="ORF">H8S65_12170</name>
</gene>
<reference evidence="2 3" key="1">
    <citation type="submission" date="2020-08" db="EMBL/GenBank/DDBJ databases">
        <title>Genome public.</title>
        <authorList>
            <person name="Liu C."/>
            <person name="Sun Q."/>
        </authorList>
    </citation>
    <scope>NUCLEOTIDE SEQUENCE [LARGE SCALE GENOMIC DNA]</scope>
    <source>
        <strain evidence="2 3">NSJ-79</strain>
    </source>
</reference>
<proteinExistence type="predicted"/>
<feature type="region of interest" description="Disordered" evidence="1">
    <location>
        <begin position="70"/>
        <end position="90"/>
    </location>
</feature>
<dbReference type="RefSeq" id="WP_186930224.1">
    <property type="nucleotide sequence ID" value="NZ_JACOOJ010000020.1"/>
</dbReference>
<evidence type="ECO:0000256" key="1">
    <source>
        <dbReference type="SAM" id="MobiDB-lite"/>
    </source>
</evidence>
<dbReference type="EMBL" id="JACOOJ010000020">
    <property type="protein sequence ID" value="MBC5633517.1"/>
    <property type="molecule type" value="Genomic_DNA"/>
</dbReference>
<accession>A0ABR7DQ72</accession>
<evidence type="ECO:0000313" key="3">
    <source>
        <dbReference type="Proteomes" id="UP000651475"/>
    </source>
</evidence>
<organism evidence="2 3">
    <name type="scientific">Parabacteroides hominis</name>
    <dbReference type="NCBI Taxonomy" id="2763057"/>
    <lineage>
        <taxon>Bacteria</taxon>
        <taxon>Pseudomonadati</taxon>
        <taxon>Bacteroidota</taxon>
        <taxon>Bacteroidia</taxon>
        <taxon>Bacteroidales</taxon>
        <taxon>Tannerellaceae</taxon>
        <taxon>Parabacteroides</taxon>
    </lineage>
</organism>
<protein>
    <submittedName>
        <fullName evidence="2">Uncharacterized protein</fullName>
    </submittedName>
</protein>
<comment type="caution">
    <text evidence="2">The sequence shown here is derived from an EMBL/GenBank/DDBJ whole genome shotgun (WGS) entry which is preliminary data.</text>
</comment>
<evidence type="ECO:0000313" key="2">
    <source>
        <dbReference type="EMBL" id="MBC5633517.1"/>
    </source>
</evidence>
<name>A0ABR7DQ72_9BACT</name>
<feature type="compositionally biased region" description="Low complexity" evidence="1">
    <location>
        <begin position="75"/>
        <end position="90"/>
    </location>
</feature>